<gene>
    <name evidence="2" type="ORF">ZHAS_00020289</name>
</gene>
<name>A0A084WPN9_ANOSI</name>
<evidence type="ECO:0000313" key="2">
    <source>
        <dbReference type="EMBL" id="KFB52183.1"/>
    </source>
</evidence>
<dbReference type="Proteomes" id="UP000030765">
    <property type="component" value="Unassembled WGS sequence"/>
</dbReference>
<dbReference type="EMBL" id="ATLV01025114">
    <property type="status" value="NOT_ANNOTATED_CDS"/>
    <property type="molecule type" value="Genomic_DNA"/>
</dbReference>
<sequence>MMAETVVTVETPNRNATPAAPADAQGKSESNLNWLKLNPQYFRTIPGILKIVQVTFTLDFRANGTEAWALSWEFVLEHQLYVVRWLQLHLIVLHS</sequence>
<feature type="region of interest" description="Disordered" evidence="1">
    <location>
        <begin position="1"/>
        <end position="27"/>
    </location>
</feature>
<accession>A0A084WPN9</accession>
<feature type="compositionally biased region" description="Low complexity" evidence="1">
    <location>
        <begin position="11"/>
        <end position="24"/>
    </location>
</feature>
<dbReference type="OrthoDB" id="6258237at2759"/>
<proteinExistence type="predicted"/>
<evidence type="ECO:0000256" key="1">
    <source>
        <dbReference type="SAM" id="MobiDB-lite"/>
    </source>
</evidence>
<dbReference type="EnsemblMetazoa" id="ASIC020289-RA">
    <property type="protein sequence ID" value="ASIC020289-PA"/>
    <property type="gene ID" value="ASIC020289"/>
</dbReference>
<protein>
    <submittedName>
        <fullName evidence="2">AGAP000295-PA-like protein</fullName>
    </submittedName>
</protein>
<evidence type="ECO:0000313" key="3">
    <source>
        <dbReference type="EnsemblMetazoa" id="ASIC020289-PA"/>
    </source>
</evidence>
<reference evidence="2 4" key="1">
    <citation type="journal article" date="2014" name="BMC Genomics">
        <title>Genome sequence of Anopheles sinensis provides insight into genetics basis of mosquito competence for malaria parasites.</title>
        <authorList>
            <person name="Zhou D."/>
            <person name="Zhang D."/>
            <person name="Ding G."/>
            <person name="Shi L."/>
            <person name="Hou Q."/>
            <person name="Ye Y."/>
            <person name="Xu Y."/>
            <person name="Zhou H."/>
            <person name="Xiong C."/>
            <person name="Li S."/>
            <person name="Yu J."/>
            <person name="Hong S."/>
            <person name="Yu X."/>
            <person name="Zou P."/>
            <person name="Chen C."/>
            <person name="Chang X."/>
            <person name="Wang W."/>
            <person name="Lv Y."/>
            <person name="Sun Y."/>
            <person name="Ma L."/>
            <person name="Shen B."/>
            <person name="Zhu C."/>
        </authorList>
    </citation>
    <scope>NUCLEOTIDE SEQUENCE [LARGE SCALE GENOMIC DNA]</scope>
</reference>
<organism evidence="2">
    <name type="scientific">Anopheles sinensis</name>
    <name type="common">Mosquito</name>
    <dbReference type="NCBI Taxonomy" id="74873"/>
    <lineage>
        <taxon>Eukaryota</taxon>
        <taxon>Metazoa</taxon>
        <taxon>Ecdysozoa</taxon>
        <taxon>Arthropoda</taxon>
        <taxon>Hexapoda</taxon>
        <taxon>Insecta</taxon>
        <taxon>Pterygota</taxon>
        <taxon>Neoptera</taxon>
        <taxon>Endopterygota</taxon>
        <taxon>Diptera</taxon>
        <taxon>Nematocera</taxon>
        <taxon>Culicoidea</taxon>
        <taxon>Culicidae</taxon>
        <taxon>Anophelinae</taxon>
        <taxon>Anopheles</taxon>
    </lineage>
</organism>
<keyword evidence="4" id="KW-1185">Reference proteome</keyword>
<dbReference type="VEuPathDB" id="VectorBase:ASIC020289"/>
<reference evidence="3" key="2">
    <citation type="submission" date="2020-05" db="UniProtKB">
        <authorList>
            <consortium name="EnsemblMetazoa"/>
        </authorList>
    </citation>
    <scope>IDENTIFICATION</scope>
</reference>
<dbReference type="EMBL" id="KE525369">
    <property type="protein sequence ID" value="KFB52183.1"/>
    <property type="molecule type" value="Genomic_DNA"/>
</dbReference>
<evidence type="ECO:0000313" key="4">
    <source>
        <dbReference type="Proteomes" id="UP000030765"/>
    </source>
</evidence>
<dbReference type="AlphaFoldDB" id="A0A084WPN9"/>